<dbReference type="STRING" id="1069536.SINU_11180"/>
<reference evidence="2 3" key="1">
    <citation type="journal article" date="2011" name="J. Bacteriol.">
        <title>Draft genome sequence of Sporolactobacillus inulinus strain CASD, an efficient D-lactic acid-producing bacterium with high-concentration lactate tolerance capability.</title>
        <authorList>
            <person name="Yu B."/>
            <person name="Su F."/>
            <person name="Wang L."/>
            <person name="Xu K."/>
            <person name="Zhao B."/>
            <person name="Xu P."/>
        </authorList>
    </citation>
    <scope>NUCLEOTIDE SEQUENCE [LARGE SCALE GENOMIC DNA]</scope>
    <source>
        <strain evidence="2 3">CASD</strain>
    </source>
</reference>
<dbReference type="OrthoDB" id="9801841at2"/>
<dbReference type="Proteomes" id="UP000035553">
    <property type="component" value="Unassembled WGS sequence"/>
</dbReference>
<comment type="caution">
    <text evidence="2">The sequence shown here is derived from an EMBL/GenBank/DDBJ whole genome shotgun (WGS) entry which is preliminary data.</text>
</comment>
<dbReference type="SMART" id="SM00332">
    <property type="entry name" value="PP2Cc"/>
    <property type="match status" value="1"/>
</dbReference>
<name>A0A0U1QM00_9BACL</name>
<dbReference type="PANTHER" id="PTHR47992">
    <property type="entry name" value="PROTEIN PHOSPHATASE"/>
    <property type="match status" value="1"/>
</dbReference>
<proteinExistence type="predicted"/>
<dbReference type="NCBIfam" id="NF033484">
    <property type="entry name" value="Stp1_PP2C_phos"/>
    <property type="match status" value="1"/>
</dbReference>
<evidence type="ECO:0000313" key="3">
    <source>
        <dbReference type="Proteomes" id="UP000035553"/>
    </source>
</evidence>
<dbReference type="CDD" id="cd00143">
    <property type="entry name" value="PP2Cc"/>
    <property type="match status" value="1"/>
</dbReference>
<gene>
    <name evidence="2" type="ORF">SINU_11180</name>
</gene>
<organism evidence="2 3">
    <name type="scientific">Sporolactobacillus inulinus CASD</name>
    <dbReference type="NCBI Taxonomy" id="1069536"/>
    <lineage>
        <taxon>Bacteria</taxon>
        <taxon>Bacillati</taxon>
        <taxon>Bacillota</taxon>
        <taxon>Bacilli</taxon>
        <taxon>Bacillales</taxon>
        <taxon>Sporolactobacillaceae</taxon>
        <taxon>Sporolactobacillus</taxon>
    </lineage>
</organism>
<dbReference type="InterPro" id="IPR001932">
    <property type="entry name" value="PPM-type_phosphatase-like_dom"/>
</dbReference>
<dbReference type="SMART" id="SM00331">
    <property type="entry name" value="PP2C_SIG"/>
    <property type="match status" value="1"/>
</dbReference>
<sequence>METAYCTHPGKIRSHNEDSVGVYNGESCLLAIVADGMGGHAAGEVASKMAVDLSAQRFMEHEGIFTREKAEIWLNHLVRGINLRLYEHAESHDTCKGMGTTFAAALCTNEFIAVSSVGDSRIYIWKHPQPVKQITEDHTFVNELLKTGQITEDEAAGHPKRNILMRSLGTEPTIALDTAIVEWSSWSHVLLCSDGLSNKLTDERLTEIMNKSMNLEEKTGMMVKEANRAGGEDNISVILISNDRDGEKQ</sequence>
<dbReference type="Gene3D" id="3.60.40.10">
    <property type="entry name" value="PPM-type phosphatase domain"/>
    <property type="match status" value="1"/>
</dbReference>
<protein>
    <submittedName>
        <fullName evidence="2">Serine/threonine protein phosphatase</fullName>
    </submittedName>
</protein>
<dbReference type="PROSITE" id="PS51746">
    <property type="entry name" value="PPM_2"/>
    <property type="match status" value="1"/>
</dbReference>
<evidence type="ECO:0000259" key="1">
    <source>
        <dbReference type="PROSITE" id="PS51746"/>
    </source>
</evidence>
<evidence type="ECO:0000313" key="2">
    <source>
        <dbReference type="EMBL" id="KLI01844.1"/>
    </source>
</evidence>
<dbReference type="RefSeq" id="WP_010023257.1">
    <property type="nucleotide sequence ID" value="NZ_AFVQ02000157.1"/>
</dbReference>
<keyword evidence="3" id="KW-1185">Reference proteome</keyword>
<dbReference type="EMBL" id="AFVQ02000157">
    <property type="protein sequence ID" value="KLI01844.1"/>
    <property type="molecule type" value="Genomic_DNA"/>
</dbReference>
<dbReference type="SUPFAM" id="SSF81606">
    <property type="entry name" value="PP2C-like"/>
    <property type="match status" value="1"/>
</dbReference>
<dbReference type="InterPro" id="IPR036457">
    <property type="entry name" value="PPM-type-like_dom_sf"/>
</dbReference>
<accession>A0A0U1QM00</accession>
<dbReference type="GO" id="GO:0004722">
    <property type="term" value="F:protein serine/threonine phosphatase activity"/>
    <property type="evidence" value="ECO:0007669"/>
    <property type="project" value="InterPro"/>
</dbReference>
<dbReference type="AlphaFoldDB" id="A0A0U1QM00"/>
<feature type="domain" description="PPM-type phosphatase" evidence="1">
    <location>
        <begin position="2"/>
        <end position="242"/>
    </location>
</feature>
<dbReference type="InterPro" id="IPR015655">
    <property type="entry name" value="PP2C"/>
</dbReference>
<dbReference type="Pfam" id="PF13672">
    <property type="entry name" value="PP2C_2"/>
    <property type="match status" value="1"/>
</dbReference>